<organism evidence="1 2">
    <name type="scientific">Methanobacterium alkalithermotolerans</name>
    <dbReference type="NCBI Taxonomy" id="2731220"/>
    <lineage>
        <taxon>Archaea</taxon>
        <taxon>Methanobacteriati</taxon>
        <taxon>Methanobacteriota</taxon>
        <taxon>Methanomada group</taxon>
        <taxon>Methanobacteria</taxon>
        <taxon>Methanobacteriales</taxon>
        <taxon>Methanobacteriaceae</taxon>
        <taxon>Methanobacterium</taxon>
    </lineage>
</organism>
<reference evidence="1" key="1">
    <citation type="submission" date="2020-07" db="EMBL/GenBank/DDBJ databases">
        <title>Methanobacterium. sp. MethCan genome.</title>
        <authorList>
            <person name="Postec A."/>
            <person name="Quemeneur M."/>
        </authorList>
    </citation>
    <scope>NUCLEOTIDE SEQUENCE</scope>
    <source>
        <strain evidence="1">MethCAN</strain>
    </source>
</reference>
<dbReference type="KEGG" id="meme:HYG87_03285"/>
<evidence type="ECO:0000313" key="2">
    <source>
        <dbReference type="Proteomes" id="UP000681041"/>
    </source>
</evidence>
<sequence>MKQFLITPSMGKKLIAKAMLKHPSIQKTLNKGKLVIVAGTTNGYIAEEILTKIKQQNQFSRDRFFRGITVPFNIQRTPEGRLVDENVFKGDVVIIDGQWKRGLTIFDVVDDLQEGDVILKGANTLNLSLKQVGIYIGNPQGGTILAALKAHVGRRVKLILPVGLEKRIPEDINEIALKLNQPGAKGPRMLPVPGEIITEIDAIKMLSGADAFPVAAGGVAGAEGSIYLAVSGNKKQVKLTEEIMKTISAEDIFRL</sequence>
<evidence type="ECO:0000313" key="1">
    <source>
        <dbReference type="EMBL" id="QUH22864.1"/>
    </source>
</evidence>
<name>A0A8T8K379_9EURY</name>
<dbReference type="Proteomes" id="UP000681041">
    <property type="component" value="Chromosome"/>
</dbReference>
<dbReference type="AlphaFoldDB" id="A0A8T8K379"/>
<proteinExistence type="predicted"/>
<gene>
    <name evidence="1" type="ORF">HYG87_03285</name>
</gene>
<dbReference type="OrthoDB" id="98447at2157"/>
<protein>
    <submittedName>
        <fullName evidence="1">Uncharacterized protein</fullName>
    </submittedName>
</protein>
<accession>A0A8T8K379</accession>
<dbReference type="GeneID" id="64819756"/>
<dbReference type="RefSeq" id="WP_211533810.1">
    <property type="nucleotide sequence ID" value="NZ_CP058560.1"/>
</dbReference>
<dbReference type="EMBL" id="CP058560">
    <property type="protein sequence ID" value="QUH22864.1"/>
    <property type="molecule type" value="Genomic_DNA"/>
</dbReference>
<keyword evidence="2" id="KW-1185">Reference proteome</keyword>